<dbReference type="InterPro" id="IPR011977">
    <property type="entry name" value="Pept_M3B_clade3"/>
</dbReference>
<dbReference type="GO" id="GO:0006508">
    <property type="term" value="P:proteolysis"/>
    <property type="evidence" value="ECO:0007669"/>
    <property type="project" value="UniProtKB-KW"/>
</dbReference>
<evidence type="ECO:0000313" key="9">
    <source>
        <dbReference type="EMBL" id="KRO07648.1"/>
    </source>
</evidence>
<dbReference type="Gene3D" id="1.10.1370.20">
    <property type="entry name" value="Oligoendopeptidase f, C-terminal domain"/>
    <property type="match status" value="1"/>
</dbReference>
<keyword evidence="2 6" id="KW-0479">Metal-binding</keyword>
<proteinExistence type="inferred from homology"/>
<keyword evidence="1 6" id="KW-0645">Protease</keyword>
<dbReference type="GO" id="GO:0004222">
    <property type="term" value="F:metalloendopeptidase activity"/>
    <property type="evidence" value="ECO:0007669"/>
    <property type="project" value="InterPro"/>
</dbReference>
<evidence type="ECO:0000256" key="6">
    <source>
        <dbReference type="RuleBase" id="RU003435"/>
    </source>
</evidence>
<dbReference type="InterPro" id="IPR042088">
    <property type="entry name" value="OligoPept_F_C"/>
</dbReference>
<dbReference type="PANTHER" id="PTHR34217:SF1">
    <property type="entry name" value="CARBOXYPEPTIDASE 1"/>
    <property type="match status" value="1"/>
</dbReference>
<dbReference type="InterPro" id="IPR001333">
    <property type="entry name" value="Peptidase_M32_Taq"/>
</dbReference>
<dbReference type="CDD" id="cd09607">
    <property type="entry name" value="M3B_PepF"/>
    <property type="match status" value="1"/>
</dbReference>
<dbReference type="SUPFAM" id="SSF55486">
    <property type="entry name" value="Metalloproteases ('zincins'), catalytic domain"/>
    <property type="match status" value="1"/>
</dbReference>
<dbReference type="GO" id="GO:0046872">
    <property type="term" value="F:metal ion binding"/>
    <property type="evidence" value="ECO:0007669"/>
    <property type="project" value="UniProtKB-UniRule"/>
</dbReference>
<dbReference type="Pfam" id="PF08439">
    <property type="entry name" value="Peptidase_M3_N"/>
    <property type="match status" value="1"/>
</dbReference>
<accession>A0A0R2M6N1</accession>
<keyword evidence="3 6" id="KW-0378">Hydrolase</keyword>
<evidence type="ECO:0000313" key="10">
    <source>
        <dbReference type="Proteomes" id="UP000051783"/>
    </source>
</evidence>
<dbReference type="EMBL" id="JQCL01000103">
    <property type="protein sequence ID" value="KRO07648.1"/>
    <property type="molecule type" value="Genomic_DNA"/>
</dbReference>
<evidence type="ECO:0000256" key="3">
    <source>
        <dbReference type="ARBA" id="ARBA00022801"/>
    </source>
</evidence>
<dbReference type="Proteomes" id="UP000051783">
    <property type="component" value="Unassembled WGS sequence"/>
</dbReference>
<dbReference type="OrthoDB" id="9769691at2"/>
<evidence type="ECO:0000256" key="4">
    <source>
        <dbReference type="ARBA" id="ARBA00022833"/>
    </source>
</evidence>
<dbReference type="NCBIfam" id="TIGR02290">
    <property type="entry name" value="M3_fam_3"/>
    <property type="match status" value="1"/>
</dbReference>
<evidence type="ECO:0000256" key="2">
    <source>
        <dbReference type="ARBA" id="ARBA00022723"/>
    </source>
</evidence>
<evidence type="ECO:0000259" key="7">
    <source>
        <dbReference type="Pfam" id="PF01432"/>
    </source>
</evidence>
<comment type="caution">
    <text evidence="9">The sequence shown here is derived from an EMBL/GenBank/DDBJ whole genome shotgun (WGS) entry which is preliminary data.</text>
</comment>
<dbReference type="STRING" id="942150.IV64_GL001585"/>
<sequence>MHYSETWDLDRIFPGGISSPKLQAKITKITQQLAEARTALTNWRTDADTPDNDWFVLIVNDLQKIQAGLAQCEVFVVAVQSADAKNTQAGTILNQLYQLDNQLDNLLNRFKKGLVNLDDSTFKTILTQPALKTVAFNLTEMREQGRDLLADSTEALINNLSLDGFQAWSDHYDTLVNQLKINYTDEHGQTHQLSAGQAQNMLAAAMPNAQRAQLMQNWEATWQANAAPFADTLNHLAGFRLTNYQAHGLTNFLQKPLELNRMSQATLDAMYQVVAEDKGLLLHYLQRKAALLGKSQLDWQDVEAPLDLGGQPTSQTYDQAADFVITNFQKFSPKMAHLAKYALEHRWVEAENRPNKRPGGYMDNLPETQESRIFMTFTGSPNDTATLAHELGHAFHADVIKDLPLWRQDYAMNVAETASTFSELIVADASVKAACDPKTKLQLLDTKIQNPLAMFLDIRARFLFETRFYDARKRGIVTPDELSTLMLDAQKEAYGNALTTYHPMFWASKLHFYLSDVPFYNFPYTFGYLFSLGIYAQAKQQPDFEDRYIALLRDTANMTTEELAQKHLGVDLTKPAFWQAGVALIKRDIDEFMALSAPLL</sequence>
<feature type="domain" description="Peptidase M3A/M3B catalytic" evidence="7">
    <location>
        <begin position="209"/>
        <end position="579"/>
    </location>
</feature>
<evidence type="ECO:0000256" key="5">
    <source>
        <dbReference type="ARBA" id="ARBA00023049"/>
    </source>
</evidence>
<dbReference type="InterPro" id="IPR013647">
    <property type="entry name" value="OligopepF_N_dom"/>
</dbReference>
<comment type="cofactor">
    <cofactor evidence="6">
        <name>Zn(2+)</name>
        <dbReference type="ChEBI" id="CHEBI:29105"/>
    </cofactor>
    <text evidence="6">Binds 1 zinc ion.</text>
</comment>
<comment type="similarity">
    <text evidence="6">Belongs to the peptidase M3 family.</text>
</comment>
<keyword evidence="4 6" id="KW-0862">Zinc</keyword>
<dbReference type="PATRIC" id="fig|942150.3.peg.1636"/>
<dbReference type="InterPro" id="IPR001567">
    <property type="entry name" value="Pept_M3A_M3B_dom"/>
</dbReference>
<keyword evidence="10" id="KW-1185">Reference proteome</keyword>
<dbReference type="Pfam" id="PF01432">
    <property type="entry name" value="Peptidase_M3"/>
    <property type="match status" value="1"/>
</dbReference>
<dbReference type="InterPro" id="IPR034006">
    <property type="entry name" value="M3B_PepF_2"/>
</dbReference>
<keyword evidence="5 6" id="KW-0482">Metalloprotease</keyword>
<dbReference type="AlphaFoldDB" id="A0A0R2M6N1"/>
<feature type="domain" description="Oligopeptidase F N-terminal" evidence="8">
    <location>
        <begin position="114"/>
        <end position="180"/>
    </location>
</feature>
<reference evidence="9 10" key="1">
    <citation type="journal article" date="2015" name="Genome Announc.">
        <title>Expanding the biotechnology potential of lactobacilli through comparative genomics of 213 strains and associated genera.</title>
        <authorList>
            <person name="Sun Z."/>
            <person name="Harris H.M."/>
            <person name="McCann A."/>
            <person name="Guo C."/>
            <person name="Argimon S."/>
            <person name="Zhang W."/>
            <person name="Yang X."/>
            <person name="Jeffery I.B."/>
            <person name="Cooney J.C."/>
            <person name="Kagawa T.F."/>
            <person name="Liu W."/>
            <person name="Song Y."/>
            <person name="Salvetti E."/>
            <person name="Wrobel A."/>
            <person name="Rasinkangas P."/>
            <person name="Parkhill J."/>
            <person name="Rea M.C."/>
            <person name="O'Sullivan O."/>
            <person name="Ritari J."/>
            <person name="Douillard F.P."/>
            <person name="Paul Ross R."/>
            <person name="Yang R."/>
            <person name="Briner A.E."/>
            <person name="Felis G.E."/>
            <person name="de Vos W.M."/>
            <person name="Barrangou R."/>
            <person name="Klaenhammer T.R."/>
            <person name="Caufield P.W."/>
            <person name="Cui Y."/>
            <person name="Zhang H."/>
            <person name="O'Toole P.W."/>
        </authorList>
    </citation>
    <scope>NUCLEOTIDE SEQUENCE [LARGE SCALE GENOMIC DNA]</scope>
    <source>
        <strain evidence="9 10">LMG 26013</strain>
    </source>
</reference>
<protein>
    <submittedName>
        <fullName evidence="9">Oligoendopeptidase f</fullName>
    </submittedName>
</protein>
<name>A0A0R2M6N1_9LACO</name>
<evidence type="ECO:0000256" key="1">
    <source>
        <dbReference type="ARBA" id="ARBA00022670"/>
    </source>
</evidence>
<dbReference type="RefSeq" id="WP_057707991.1">
    <property type="nucleotide sequence ID" value="NZ_JQCL01000103.1"/>
</dbReference>
<dbReference type="Gene3D" id="1.20.140.70">
    <property type="entry name" value="Oligopeptidase f, N-terminal domain"/>
    <property type="match status" value="1"/>
</dbReference>
<organism evidence="9 10">
    <name type="scientific">Lactiplantibacillus xiangfangensis</name>
    <dbReference type="NCBI Taxonomy" id="942150"/>
    <lineage>
        <taxon>Bacteria</taxon>
        <taxon>Bacillati</taxon>
        <taxon>Bacillota</taxon>
        <taxon>Bacilli</taxon>
        <taxon>Lactobacillales</taxon>
        <taxon>Lactobacillaceae</taxon>
        <taxon>Lactiplantibacillus</taxon>
    </lineage>
</organism>
<dbReference type="GO" id="GO:0004181">
    <property type="term" value="F:metallocarboxypeptidase activity"/>
    <property type="evidence" value="ECO:0007669"/>
    <property type="project" value="InterPro"/>
</dbReference>
<evidence type="ECO:0000259" key="8">
    <source>
        <dbReference type="Pfam" id="PF08439"/>
    </source>
</evidence>
<gene>
    <name evidence="9" type="ORF">IV64_GL001585</name>
</gene>
<dbReference type="PANTHER" id="PTHR34217">
    <property type="entry name" value="METAL-DEPENDENT CARBOXYPEPTIDASE"/>
    <property type="match status" value="1"/>
</dbReference>